<sequence>MTEYDYSPEAFEAFMHKQYKISTWVDKTNKSPPCNPFTPATPAVHAALALEDERRHRRKDSRDSSSRRREDRDRDRRSDKESTSHSSSRHPPSTSASRPSRHRSSSSTTTPPRPEHHRSRSIPQPLQLGPYANGYMSTSQLSSSPKYQQYQYPRDSKHSSQTSSSTRNPPHSAPLPRPLRSQTTPPNYGYPVPPQGSGGASGPYPNASTPYLVPSSPPLSPVHNCPNKTYCSLIQNAPQLPHSYYTTPKQPPLIKRLFKSITGGNKQQHKPPTRKRSMSF</sequence>
<proteinExistence type="predicted"/>
<dbReference type="OrthoDB" id="2976199at2759"/>
<reference evidence="2" key="1">
    <citation type="submission" date="2020-11" db="EMBL/GenBank/DDBJ databases">
        <authorList>
            <consortium name="DOE Joint Genome Institute"/>
            <person name="Ahrendt S."/>
            <person name="Riley R."/>
            <person name="Andreopoulos W."/>
            <person name="Labutti K."/>
            <person name="Pangilinan J."/>
            <person name="Ruiz-Duenas F.J."/>
            <person name="Barrasa J.M."/>
            <person name="Sanchez-Garcia M."/>
            <person name="Camarero S."/>
            <person name="Miyauchi S."/>
            <person name="Serrano A."/>
            <person name="Linde D."/>
            <person name="Babiker R."/>
            <person name="Drula E."/>
            <person name="Ayuso-Fernandez I."/>
            <person name="Pacheco R."/>
            <person name="Padilla G."/>
            <person name="Ferreira P."/>
            <person name="Barriuso J."/>
            <person name="Kellner H."/>
            <person name="Castanera R."/>
            <person name="Alfaro M."/>
            <person name="Ramirez L."/>
            <person name="Pisabarro A.G."/>
            <person name="Kuo A."/>
            <person name="Tritt A."/>
            <person name="Lipzen A."/>
            <person name="He G."/>
            <person name="Yan M."/>
            <person name="Ng V."/>
            <person name="Cullen D."/>
            <person name="Martin F."/>
            <person name="Rosso M.-N."/>
            <person name="Henrissat B."/>
            <person name="Hibbett D."/>
            <person name="Martinez A.T."/>
            <person name="Grigoriev I.V."/>
        </authorList>
    </citation>
    <scope>NUCLEOTIDE SEQUENCE</scope>
    <source>
        <strain evidence="2">CBS 506.95</strain>
    </source>
</reference>
<dbReference type="EMBL" id="MU157828">
    <property type="protein sequence ID" value="KAF9533419.1"/>
    <property type="molecule type" value="Genomic_DNA"/>
</dbReference>
<evidence type="ECO:0000313" key="3">
    <source>
        <dbReference type="Proteomes" id="UP000807306"/>
    </source>
</evidence>
<name>A0A9P6JV24_9AGAR</name>
<feature type="compositionally biased region" description="Basic and acidic residues" evidence="1">
    <location>
        <begin position="60"/>
        <end position="83"/>
    </location>
</feature>
<accession>A0A9P6JV24</accession>
<protein>
    <submittedName>
        <fullName evidence="2">Uncharacterized protein</fullName>
    </submittedName>
</protein>
<keyword evidence="3" id="KW-1185">Reference proteome</keyword>
<dbReference type="AlphaFoldDB" id="A0A9P6JV24"/>
<feature type="compositionally biased region" description="Basic residues" evidence="1">
    <location>
        <begin position="267"/>
        <end position="280"/>
    </location>
</feature>
<organism evidence="2 3">
    <name type="scientific">Crepidotus variabilis</name>
    <dbReference type="NCBI Taxonomy" id="179855"/>
    <lineage>
        <taxon>Eukaryota</taxon>
        <taxon>Fungi</taxon>
        <taxon>Dikarya</taxon>
        <taxon>Basidiomycota</taxon>
        <taxon>Agaricomycotina</taxon>
        <taxon>Agaricomycetes</taxon>
        <taxon>Agaricomycetidae</taxon>
        <taxon>Agaricales</taxon>
        <taxon>Agaricineae</taxon>
        <taxon>Crepidotaceae</taxon>
        <taxon>Crepidotus</taxon>
    </lineage>
</organism>
<evidence type="ECO:0000313" key="2">
    <source>
        <dbReference type="EMBL" id="KAF9533419.1"/>
    </source>
</evidence>
<evidence type="ECO:0000256" key="1">
    <source>
        <dbReference type="SAM" id="MobiDB-lite"/>
    </source>
</evidence>
<feature type="compositionally biased region" description="Polar residues" evidence="1">
    <location>
        <begin position="135"/>
        <end position="151"/>
    </location>
</feature>
<feature type="region of interest" description="Disordered" evidence="1">
    <location>
        <begin position="26"/>
        <end position="218"/>
    </location>
</feature>
<gene>
    <name evidence="2" type="ORF">CPB83DRAFT_473110</name>
</gene>
<comment type="caution">
    <text evidence="2">The sequence shown here is derived from an EMBL/GenBank/DDBJ whole genome shotgun (WGS) entry which is preliminary data.</text>
</comment>
<dbReference type="Proteomes" id="UP000807306">
    <property type="component" value="Unassembled WGS sequence"/>
</dbReference>
<feature type="compositionally biased region" description="Low complexity" evidence="1">
    <location>
        <begin position="84"/>
        <end position="98"/>
    </location>
</feature>
<feature type="region of interest" description="Disordered" evidence="1">
    <location>
        <begin position="261"/>
        <end position="280"/>
    </location>
</feature>